<reference evidence="1" key="1">
    <citation type="submission" date="2021-03" db="EMBL/GenBank/DDBJ databases">
        <title>Antimicrobial resistance genes in bacteria isolated from Japanese honey, and their potential for conferring macrolide and lincosamide resistance in the American foulbrood pathogen Paenibacillus larvae.</title>
        <authorList>
            <person name="Okamoto M."/>
            <person name="Kumagai M."/>
            <person name="Kanamori H."/>
            <person name="Takamatsu D."/>
        </authorList>
    </citation>
    <scope>NUCLEOTIDE SEQUENCE</scope>
    <source>
        <strain evidence="1">J2TS6</strain>
    </source>
</reference>
<sequence length="158" mass="18841">MCRVAQFDVRDCESDYALFRNDYKENKFKDLRTIYRKLDYEVGFAVCSSFAIEHDLKGNLINNIYSVGYEHMPSIYVNIIQPMAELILFYRTIQHLEELIRTILTKLKNLSEESLLRYLNFLIINYTENVFLTRHISKTYPLKKEIHFYGASKVLYTL</sequence>
<dbReference type="EMBL" id="BORQ01000012">
    <property type="protein sequence ID" value="GIO34664.1"/>
    <property type="molecule type" value="Genomic_DNA"/>
</dbReference>
<evidence type="ECO:0000313" key="2">
    <source>
        <dbReference type="Proteomes" id="UP000679779"/>
    </source>
</evidence>
<protein>
    <submittedName>
        <fullName evidence="1">Uncharacterized protein</fullName>
    </submittedName>
</protein>
<proteinExistence type="predicted"/>
<name>A0A919XMU7_9BACL</name>
<dbReference type="AlphaFoldDB" id="A0A919XMU7"/>
<accession>A0A919XMU7</accession>
<gene>
    <name evidence="1" type="ORF">J2TS6_58050</name>
</gene>
<keyword evidence="2" id="KW-1185">Reference proteome</keyword>
<dbReference type="Proteomes" id="UP000679779">
    <property type="component" value="Unassembled WGS sequence"/>
</dbReference>
<organism evidence="1 2">
    <name type="scientific">Paenibacillus albilobatus</name>
    <dbReference type="NCBI Taxonomy" id="2716884"/>
    <lineage>
        <taxon>Bacteria</taxon>
        <taxon>Bacillati</taxon>
        <taxon>Bacillota</taxon>
        <taxon>Bacilli</taxon>
        <taxon>Bacillales</taxon>
        <taxon>Paenibacillaceae</taxon>
        <taxon>Paenibacillus</taxon>
    </lineage>
</organism>
<comment type="caution">
    <text evidence="1">The sequence shown here is derived from an EMBL/GenBank/DDBJ whole genome shotgun (WGS) entry which is preliminary data.</text>
</comment>
<evidence type="ECO:0000313" key="1">
    <source>
        <dbReference type="EMBL" id="GIO34664.1"/>
    </source>
</evidence>